<proteinExistence type="predicted"/>
<dbReference type="Proteomes" id="UP000298180">
    <property type="component" value="Unassembled WGS sequence"/>
</dbReference>
<gene>
    <name evidence="1" type="ORF">EZ313_16755</name>
</gene>
<organism evidence="1 2">
    <name type="scientific">Ramlibacter henchirensis</name>
    <dbReference type="NCBI Taxonomy" id="204072"/>
    <lineage>
        <taxon>Bacteria</taxon>
        <taxon>Pseudomonadati</taxon>
        <taxon>Pseudomonadota</taxon>
        <taxon>Betaproteobacteria</taxon>
        <taxon>Burkholderiales</taxon>
        <taxon>Comamonadaceae</taxon>
        <taxon>Ramlibacter</taxon>
    </lineage>
</organism>
<dbReference type="InterPro" id="IPR029032">
    <property type="entry name" value="AhpD-like"/>
</dbReference>
<sequence>MTARMPLLGEFTPEQAEVLKTATLKNGAVPNAFRAMGQNLKLAKAIRNLGGYFSVSKLLPERTMRLIILRTAHRTSSIYEFAQHRQMALADGLLTPAEIDALVSEGGRWSPQERVYIDAVDETITQFRISDRTWQALVGMHPVETVEEILLLIGTYLSLATFLNSAAVPLDDFVVDREWPAARQVPAR</sequence>
<dbReference type="AlphaFoldDB" id="A0A4Z0BWL8"/>
<dbReference type="SUPFAM" id="SSF69118">
    <property type="entry name" value="AhpD-like"/>
    <property type="match status" value="1"/>
</dbReference>
<reference evidence="1 2" key="1">
    <citation type="submission" date="2019-03" db="EMBL/GenBank/DDBJ databases">
        <title>Ramlibacter henchirensis DSM 14656, whole genome shotgun sequence.</title>
        <authorList>
            <person name="Zhang X."/>
            <person name="Feng G."/>
            <person name="Zhu H."/>
        </authorList>
    </citation>
    <scope>NUCLEOTIDE SEQUENCE [LARGE SCALE GENOMIC DNA]</scope>
    <source>
        <strain evidence="1 2">DSM 14656</strain>
    </source>
</reference>
<dbReference type="PANTHER" id="PTHR34846:SF5">
    <property type="entry name" value="CARBOXYMUCONOLACTONE DECARBOXYLASE-LIKE DOMAIN-CONTAINING PROTEIN"/>
    <property type="match status" value="1"/>
</dbReference>
<dbReference type="RefSeq" id="WP_135264408.1">
    <property type="nucleotide sequence ID" value="NZ_SMLM01000002.1"/>
</dbReference>
<protein>
    <submittedName>
        <fullName evidence="1">Carboxymuconolactone decarboxylase family protein</fullName>
    </submittedName>
</protein>
<dbReference type="Gene3D" id="1.20.1290.10">
    <property type="entry name" value="AhpD-like"/>
    <property type="match status" value="1"/>
</dbReference>
<evidence type="ECO:0000313" key="1">
    <source>
        <dbReference type="EMBL" id="TFZ02884.1"/>
    </source>
</evidence>
<dbReference type="PANTHER" id="PTHR34846">
    <property type="entry name" value="4-CARBOXYMUCONOLACTONE DECARBOXYLASE FAMILY PROTEIN (AFU_ORTHOLOGUE AFUA_6G11590)"/>
    <property type="match status" value="1"/>
</dbReference>
<dbReference type="EMBL" id="SMLM01000002">
    <property type="protein sequence ID" value="TFZ02884.1"/>
    <property type="molecule type" value="Genomic_DNA"/>
</dbReference>
<name>A0A4Z0BWL8_9BURK</name>
<accession>A0A4Z0BWL8</accession>
<dbReference type="OrthoDB" id="4704294at2"/>
<keyword evidence="2" id="KW-1185">Reference proteome</keyword>
<evidence type="ECO:0000313" key="2">
    <source>
        <dbReference type="Proteomes" id="UP000298180"/>
    </source>
</evidence>
<comment type="caution">
    <text evidence="1">The sequence shown here is derived from an EMBL/GenBank/DDBJ whole genome shotgun (WGS) entry which is preliminary data.</text>
</comment>